<dbReference type="Proteomes" id="UP001595764">
    <property type="component" value="Unassembled WGS sequence"/>
</dbReference>
<reference evidence="4" key="1">
    <citation type="journal article" date="2019" name="Int. J. Syst. Evol. Microbiol.">
        <title>The Global Catalogue of Microorganisms (GCM) 10K type strain sequencing project: providing services to taxonomists for standard genome sequencing and annotation.</title>
        <authorList>
            <consortium name="The Broad Institute Genomics Platform"/>
            <consortium name="The Broad Institute Genome Sequencing Center for Infectious Disease"/>
            <person name="Wu L."/>
            <person name="Ma J."/>
        </authorList>
    </citation>
    <scope>NUCLEOTIDE SEQUENCE [LARGE SCALE GENOMIC DNA]</scope>
    <source>
        <strain evidence="4">CGMCC 4.7682</strain>
    </source>
</reference>
<sequence>MSTTPQDPPTLHVDTVVDVPLERAFRLFTERFDEIKPREHNLLAVPIERTVLEPEAGGTVYDIGTDGSRCTWARVLAYEPPNRLLLSWDISPRWQLEPDPARTSEVEIRFTAESAERTRVALEHRHLDRHGEGWESFAGLDSSSGWPLYLDRFRAATQRTAAGN</sequence>
<evidence type="ECO:0000256" key="1">
    <source>
        <dbReference type="ARBA" id="ARBA00006817"/>
    </source>
</evidence>
<accession>A0ABV7QBJ4</accession>
<proteinExistence type="inferred from homology"/>
<name>A0ABV7QBJ4_9PSEU</name>
<dbReference type="Pfam" id="PF08327">
    <property type="entry name" value="AHSA1"/>
    <property type="match status" value="1"/>
</dbReference>
<dbReference type="SUPFAM" id="SSF55961">
    <property type="entry name" value="Bet v1-like"/>
    <property type="match status" value="1"/>
</dbReference>
<dbReference type="RefSeq" id="WP_377871963.1">
    <property type="nucleotide sequence ID" value="NZ_JBHMAY010000035.1"/>
</dbReference>
<evidence type="ECO:0000313" key="4">
    <source>
        <dbReference type="Proteomes" id="UP001595764"/>
    </source>
</evidence>
<gene>
    <name evidence="3" type="ORF">ACFORO_05185</name>
</gene>
<dbReference type="InterPro" id="IPR013538">
    <property type="entry name" value="ASHA1/2-like_C"/>
</dbReference>
<evidence type="ECO:0000259" key="2">
    <source>
        <dbReference type="Pfam" id="PF08327"/>
    </source>
</evidence>
<keyword evidence="4" id="KW-1185">Reference proteome</keyword>
<dbReference type="Gene3D" id="3.30.530.20">
    <property type="match status" value="1"/>
</dbReference>
<comment type="caution">
    <text evidence="3">The sequence shown here is derived from an EMBL/GenBank/DDBJ whole genome shotgun (WGS) entry which is preliminary data.</text>
</comment>
<comment type="similarity">
    <text evidence="1">Belongs to the AHA1 family.</text>
</comment>
<dbReference type="InterPro" id="IPR023393">
    <property type="entry name" value="START-like_dom_sf"/>
</dbReference>
<feature type="domain" description="Activator of Hsp90 ATPase homologue 1/2-like C-terminal" evidence="2">
    <location>
        <begin position="19"/>
        <end position="156"/>
    </location>
</feature>
<evidence type="ECO:0000313" key="3">
    <source>
        <dbReference type="EMBL" id="MFC3509549.1"/>
    </source>
</evidence>
<dbReference type="EMBL" id="JBHRWI010000005">
    <property type="protein sequence ID" value="MFC3509549.1"/>
    <property type="molecule type" value="Genomic_DNA"/>
</dbReference>
<organism evidence="3 4">
    <name type="scientific">Amycolatopsis halotolerans</name>
    <dbReference type="NCBI Taxonomy" id="330083"/>
    <lineage>
        <taxon>Bacteria</taxon>
        <taxon>Bacillati</taxon>
        <taxon>Actinomycetota</taxon>
        <taxon>Actinomycetes</taxon>
        <taxon>Pseudonocardiales</taxon>
        <taxon>Pseudonocardiaceae</taxon>
        <taxon>Amycolatopsis</taxon>
    </lineage>
</organism>
<protein>
    <submittedName>
        <fullName evidence="3">SRPBCC family protein</fullName>
    </submittedName>
</protein>
<dbReference type="CDD" id="cd08891">
    <property type="entry name" value="SRPBCC_CalC"/>
    <property type="match status" value="1"/>
</dbReference>